<feature type="signal peptide" evidence="11">
    <location>
        <begin position="1"/>
        <end position="29"/>
    </location>
</feature>
<evidence type="ECO:0000256" key="8">
    <source>
        <dbReference type="ARBA" id="ARBA00023012"/>
    </source>
</evidence>
<dbReference type="EMBL" id="FQZK01000001">
    <property type="protein sequence ID" value="SHI37158.1"/>
    <property type="molecule type" value="Genomic_DNA"/>
</dbReference>
<keyword evidence="10" id="KW-1133">Transmembrane helix</keyword>
<feature type="transmembrane region" description="Helical" evidence="10">
    <location>
        <begin position="123"/>
        <end position="144"/>
    </location>
</feature>
<keyword evidence="8" id="KW-0902">Two-component regulatory system</keyword>
<evidence type="ECO:0000256" key="4">
    <source>
        <dbReference type="ARBA" id="ARBA00022679"/>
    </source>
</evidence>
<evidence type="ECO:0000256" key="1">
    <source>
        <dbReference type="ARBA" id="ARBA00000085"/>
    </source>
</evidence>
<dbReference type="SMART" id="SM00387">
    <property type="entry name" value="HATPase_c"/>
    <property type="match status" value="1"/>
</dbReference>
<dbReference type="AlphaFoldDB" id="A0A1M6ALF2"/>
<feature type="chain" id="PRO_5039663850" description="histidine kinase" evidence="11">
    <location>
        <begin position="30"/>
        <end position="399"/>
    </location>
</feature>
<dbReference type="PANTHER" id="PTHR24421">
    <property type="entry name" value="NITRATE/NITRITE SENSOR PROTEIN NARX-RELATED"/>
    <property type="match status" value="1"/>
</dbReference>
<feature type="region of interest" description="Disordered" evidence="9">
    <location>
        <begin position="347"/>
        <end position="374"/>
    </location>
</feature>
<dbReference type="PANTHER" id="PTHR24421:SF10">
    <property type="entry name" value="NITRATE_NITRITE SENSOR PROTEIN NARQ"/>
    <property type="match status" value="1"/>
</dbReference>
<keyword evidence="6 13" id="KW-0418">Kinase</keyword>
<dbReference type="InterPro" id="IPR036890">
    <property type="entry name" value="HATPase_C_sf"/>
</dbReference>
<dbReference type="GO" id="GO:0046983">
    <property type="term" value="F:protein dimerization activity"/>
    <property type="evidence" value="ECO:0007669"/>
    <property type="project" value="InterPro"/>
</dbReference>
<evidence type="ECO:0000256" key="3">
    <source>
        <dbReference type="ARBA" id="ARBA00022553"/>
    </source>
</evidence>
<evidence type="ECO:0000259" key="12">
    <source>
        <dbReference type="SMART" id="SM00387"/>
    </source>
</evidence>
<feature type="transmembrane region" description="Helical" evidence="10">
    <location>
        <begin position="59"/>
        <end position="80"/>
    </location>
</feature>
<keyword evidence="10" id="KW-0812">Transmembrane</keyword>
<evidence type="ECO:0000256" key="5">
    <source>
        <dbReference type="ARBA" id="ARBA00022741"/>
    </source>
</evidence>
<keyword evidence="5" id="KW-0547">Nucleotide-binding</keyword>
<keyword evidence="14" id="KW-1185">Reference proteome</keyword>
<dbReference type="STRING" id="758803.SAMN05421803_10125"/>
<feature type="transmembrane region" description="Helical" evidence="10">
    <location>
        <begin position="377"/>
        <end position="398"/>
    </location>
</feature>
<dbReference type="OrthoDB" id="227596at2"/>
<keyword evidence="10" id="KW-0472">Membrane</keyword>
<evidence type="ECO:0000313" key="14">
    <source>
        <dbReference type="Proteomes" id="UP000184452"/>
    </source>
</evidence>
<evidence type="ECO:0000313" key="13">
    <source>
        <dbReference type="EMBL" id="SHI37158.1"/>
    </source>
</evidence>
<evidence type="ECO:0000256" key="2">
    <source>
        <dbReference type="ARBA" id="ARBA00012438"/>
    </source>
</evidence>
<dbReference type="Gene3D" id="3.30.565.10">
    <property type="entry name" value="Histidine kinase-like ATPase, C-terminal domain"/>
    <property type="match status" value="1"/>
</dbReference>
<name>A0A1M6ALF2_9ACTN</name>
<dbReference type="GO" id="GO:0000155">
    <property type="term" value="F:phosphorelay sensor kinase activity"/>
    <property type="evidence" value="ECO:0007669"/>
    <property type="project" value="InterPro"/>
</dbReference>
<keyword evidence="4" id="KW-0808">Transferase</keyword>
<dbReference type="SUPFAM" id="SSF55874">
    <property type="entry name" value="ATPase domain of HSP90 chaperone/DNA topoisomerase II/histidine kinase"/>
    <property type="match status" value="1"/>
</dbReference>
<keyword evidence="11" id="KW-0732">Signal</keyword>
<feature type="domain" description="Histidine kinase/HSP90-like ATPase" evidence="12">
    <location>
        <begin position="260"/>
        <end position="354"/>
    </location>
</feature>
<evidence type="ECO:0000256" key="11">
    <source>
        <dbReference type="SAM" id="SignalP"/>
    </source>
</evidence>
<keyword evidence="3" id="KW-0597">Phosphoprotein</keyword>
<dbReference type="GO" id="GO:0016020">
    <property type="term" value="C:membrane"/>
    <property type="evidence" value="ECO:0007669"/>
    <property type="project" value="InterPro"/>
</dbReference>
<dbReference type="InterPro" id="IPR050482">
    <property type="entry name" value="Sensor_HK_TwoCompSys"/>
</dbReference>
<evidence type="ECO:0000256" key="10">
    <source>
        <dbReference type="SAM" id="Phobius"/>
    </source>
</evidence>
<dbReference type="Gene3D" id="1.20.5.1930">
    <property type="match status" value="1"/>
</dbReference>
<evidence type="ECO:0000256" key="6">
    <source>
        <dbReference type="ARBA" id="ARBA00022777"/>
    </source>
</evidence>
<dbReference type="Pfam" id="PF07730">
    <property type="entry name" value="HisKA_3"/>
    <property type="match status" value="1"/>
</dbReference>
<proteinExistence type="predicted"/>
<reference evidence="13 14" key="1">
    <citation type="submission" date="2016-11" db="EMBL/GenBank/DDBJ databases">
        <authorList>
            <person name="Jaros S."/>
            <person name="Januszkiewicz K."/>
            <person name="Wedrychowicz H."/>
        </authorList>
    </citation>
    <scope>NUCLEOTIDE SEQUENCE [LARGE SCALE GENOMIC DNA]</scope>
    <source>
        <strain evidence="13 14">CGMCC 4.5723</strain>
    </source>
</reference>
<organism evidence="13 14">
    <name type="scientific">Nocardiopsis flavescens</name>
    <dbReference type="NCBI Taxonomy" id="758803"/>
    <lineage>
        <taxon>Bacteria</taxon>
        <taxon>Bacillati</taxon>
        <taxon>Actinomycetota</taxon>
        <taxon>Actinomycetes</taxon>
        <taxon>Streptosporangiales</taxon>
        <taxon>Nocardiopsidaceae</taxon>
        <taxon>Nocardiopsis</taxon>
    </lineage>
</organism>
<comment type="catalytic activity">
    <reaction evidence="1">
        <text>ATP + protein L-histidine = ADP + protein N-phospho-L-histidine.</text>
        <dbReference type="EC" id="2.7.13.3"/>
    </reaction>
</comment>
<dbReference type="CDD" id="cd16917">
    <property type="entry name" value="HATPase_UhpB-NarQ-NarX-like"/>
    <property type="match status" value="1"/>
</dbReference>
<dbReference type="RefSeq" id="WP_073373679.1">
    <property type="nucleotide sequence ID" value="NZ_FQZK01000001.1"/>
</dbReference>
<dbReference type="EC" id="2.7.13.3" evidence="2"/>
<evidence type="ECO:0000256" key="9">
    <source>
        <dbReference type="SAM" id="MobiDB-lite"/>
    </source>
</evidence>
<feature type="transmembrane region" description="Helical" evidence="10">
    <location>
        <begin position="92"/>
        <end position="111"/>
    </location>
</feature>
<dbReference type="InterPro" id="IPR011712">
    <property type="entry name" value="Sig_transdc_His_kin_sub3_dim/P"/>
</dbReference>
<dbReference type="Pfam" id="PF02518">
    <property type="entry name" value="HATPase_c"/>
    <property type="match status" value="1"/>
</dbReference>
<gene>
    <name evidence="13" type="ORF">SAMN05421803_10125</name>
</gene>
<dbReference type="InterPro" id="IPR003594">
    <property type="entry name" value="HATPase_dom"/>
</dbReference>
<sequence length="399" mass="40741">MTERPRTPRHADPRWTAPAALALAAPALAGTHPAVVALAAATGAAAALAHPCTPRTALALAATATTAAPLLGILTCLLAYRGGRTATPLRPPHLVAAAALTAALAALALTGPLPLSADAVAALPLYVALPWAAGAHRRALALAARTRDRERRHRARLRERARIAHDMHDSLGHELGLLAVRAAALEVAPHLTPRDARAAAADLRRGAARATESLHRVIGVLHPGTPEADPPADLPDLLHRARAAGMDLTADLDTAPAPDAVARALHRIVQEALTNAARHAPRAPVTVRVRTGPHTTDVTVANDPAGPHPPPAPAPGTGVGLVGARERARALGGTLDAAPDGDGFTVRARLPHTGPAAPPEPDGAPPHADPRHPHRDLALAGALALALTCTATLALALYA</sequence>
<protein>
    <recommendedName>
        <fullName evidence="2">histidine kinase</fullName>
        <ecNumber evidence="2">2.7.13.3</ecNumber>
    </recommendedName>
</protein>
<keyword evidence="7" id="KW-0067">ATP-binding</keyword>
<evidence type="ECO:0000256" key="7">
    <source>
        <dbReference type="ARBA" id="ARBA00022840"/>
    </source>
</evidence>
<accession>A0A1M6ALF2</accession>
<dbReference type="Proteomes" id="UP000184452">
    <property type="component" value="Unassembled WGS sequence"/>
</dbReference>
<dbReference type="GO" id="GO:0005524">
    <property type="term" value="F:ATP binding"/>
    <property type="evidence" value="ECO:0007669"/>
    <property type="project" value="UniProtKB-KW"/>
</dbReference>